<evidence type="ECO:0000259" key="2">
    <source>
        <dbReference type="Pfam" id="PF07760"/>
    </source>
</evidence>
<dbReference type="EMBL" id="BAAADQ010000002">
    <property type="protein sequence ID" value="GAA0534897.1"/>
    <property type="molecule type" value="Genomic_DNA"/>
</dbReference>
<feature type="transmembrane region" description="Helical" evidence="1">
    <location>
        <begin position="41"/>
        <end position="59"/>
    </location>
</feature>
<gene>
    <name evidence="4" type="ORF">ABNG02_08490</name>
    <name evidence="3" type="ORF">GCM10008994_07290</name>
</gene>
<comment type="caution">
    <text evidence="3">The sequence shown here is derived from an EMBL/GenBank/DDBJ whole genome shotgun (WGS) entry which is preliminary data.</text>
</comment>
<evidence type="ECO:0000256" key="1">
    <source>
        <dbReference type="SAM" id="Phobius"/>
    </source>
</evidence>
<sequence length="321" mass="33904">MSSIADELFESRDLLAVGGLVAVSVVAIAIGTTGVVRLPPAVLLLFVLPGYVTATFAYAEREREPWTFATVVERFALSVGGSLAVLPLLAIVVYLAAGALSAWGLVGLVAGYVVVGAAATLVRRARRSGGVSGHRSGAAGSRAGTTASSRRLFGELTPTTAILAVSVVIAVATLGVAVTVPADGETATDLHLLTEQDGRLVANEYPDSLTEGESAAITVGVTNDEHRTVEYTVVTELQRVQVDGRSVVVTDKRRIDQYAFELGQGESWRESEEFQASFTGENVRFVTHLYRGDPPENPTADTAYRTTYVWFDVQPSSAGGE</sequence>
<dbReference type="EMBL" id="JBEDNW010000004">
    <property type="protein sequence ID" value="MEZ3167359.1"/>
    <property type="molecule type" value="Genomic_DNA"/>
</dbReference>
<evidence type="ECO:0000313" key="5">
    <source>
        <dbReference type="Proteomes" id="UP001501425"/>
    </source>
</evidence>
<evidence type="ECO:0000313" key="4">
    <source>
        <dbReference type="EMBL" id="MEZ3167359.1"/>
    </source>
</evidence>
<feature type="transmembrane region" description="Helical" evidence="1">
    <location>
        <begin position="14"/>
        <end position="35"/>
    </location>
</feature>
<organism evidence="3 5">
    <name type="scientific">Halorubrum ejinorense</name>
    <dbReference type="NCBI Taxonomy" id="425309"/>
    <lineage>
        <taxon>Archaea</taxon>
        <taxon>Methanobacteriati</taxon>
        <taxon>Methanobacteriota</taxon>
        <taxon>Stenosarchaea group</taxon>
        <taxon>Halobacteria</taxon>
        <taxon>Halobacteriales</taxon>
        <taxon>Haloferacaceae</taxon>
        <taxon>Halorubrum</taxon>
    </lineage>
</organism>
<accession>A0AAV3SPL6</accession>
<keyword evidence="1" id="KW-1133">Transmembrane helix</keyword>
<dbReference type="RefSeq" id="WP_343776749.1">
    <property type="nucleotide sequence ID" value="NZ_BAAADQ010000002.1"/>
</dbReference>
<dbReference type="AlphaFoldDB" id="A0AAV3SPL6"/>
<dbReference type="InterPro" id="IPR011674">
    <property type="entry name" value="DUF1616"/>
</dbReference>
<name>A0AAV3SPL6_9EURY</name>
<reference evidence="4 6" key="3">
    <citation type="submission" date="2024-06" db="EMBL/GenBank/DDBJ databases">
        <title>Halorubrum miltondacostae sp. nov., a potential PHA producer isolated from an inland solar saltern in Rio Maior, Portugal.</title>
        <authorList>
            <person name="Albuquerque L."/>
            <person name="Viver T."/>
            <person name="Barroso C."/>
            <person name="Claudino R."/>
            <person name="Galvan M."/>
            <person name="Simoes G."/>
            <person name="Lobo Da Cunha A."/>
            <person name="Egas C."/>
        </authorList>
    </citation>
    <scope>NUCLEOTIDE SEQUENCE [LARGE SCALE GENOMIC DNA]</scope>
    <source>
        <strain evidence="4 6">DSM 18646</strain>
    </source>
</reference>
<feature type="transmembrane region" description="Helical" evidence="1">
    <location>
        <begin position="71"/>
        <end position="96"/>
    </location>
</feature>
<keyword evidence="1" id="KW-0472">Membrane</keyword>
<feature type="domain" description="DUF1616" evidence="2">
    <location>
        <begin position="20"/>
        <end position="311"/>
    </location>
</feature>
<reference evidence="3" key="1">
    <citation type="journal article" date="2014" name="Int. J. Syst. Evol. Microbiol.">
        <title>Complete genome sequence of Corynebacterium casei LMG S-19264T (=DSM 44701T), isolated from a smear-ripened cheese.</title>
        <authorList>
            <consortium name="US DOE Joint Genome Institute (JGI-PGF)"/>
            <person name="Walter F."/>
            <person name="Albersmeier A."/>
            <person name="Kalinowski J."/>
            <person name="Ruckert C."/>
        </authorList>
    </citation>
    <scope>NUCLEOTIDE SEQUENCE</scope>
    <source>
        <strain evidence="3">JCM 14265</strain>
    </source>
</reference>
<keyword evidence="6" id="KW-1185">Reference proteome</keyword>
<keyword evidence="1" id="KW-0812">Transmembrane</keyword>
<protein>
    <submittedName>
        <fullName evidence="4">DUF1616 domain-containing protein</fullName>
    </submittedName>
</protein>
<evidence type="ECO:0000313" key="6">
    <source>
        <dbReference type="Proteomes" id="UP001567571"/>
    </source>
</evidence>
<dbReference type="Pfam" id="PF07760">
    <property type="entry name" value="DUF1616"/>
    <property type="match status" value="1"/>
</dbReference>
<reference evidence="3" key="2">
    <citation type="submission" date="2023-12" db="EMBL/GenBank/DDBJ databases">
        <authorList>
            <person name="Sun Q."/>
            <person name="Inoue M."/>
        </authorList>
    </citation>
    <scope>NUCLEOTIDE SEQUENCE</scope>
    <source>
        <strain evidence="3">JCM 14265</strain>
    </source>
</reference>
<dbReference type="Proteomes" id="UP001501425">
    <property type="component" value="Unassembled WGS sequence"/>
</dbReference>
<feature type="transmembrane region" description="Helical" evidence="1">
    <location>
        <begin position="102"/>
        <end position="122"/>
    </location>
</feature>
<evidence type="ECO:0000313" key="3">
    <source>
        <dbReference type="EMBL" id="GAA0534897.1"/>
    </source>
</evidence>
<dbReference type="Proteomes" id="UP001567571">
    <property type="component" value="Unassembled WGS sequence"/>
</dbReference>
<proteinExistence type="predicted"/>
<feature type="transmembrane region" description="Helical" evidence="1">
    <location>
        <begin position="160"/>
        <end position="180"/>
    </location>
</feature>